<gene>
    <name evidence="1" type="ORF">BU14_0202s0021</name>
</gene>
<reference evidence="1 2" key="1">
    <citation type="submission" date="2017-03" db="EMBL/GenBank/DDBJ databases">
        <title>WGS assembly of Porphyra umbilicalis.</title>
        <authorList>
            <person name="Brawley S.H."/>
            <person name="Blouin N.A."/>
            <person name="Ficko-Blean E."/>
            <person name="Wheeler G.L."/>
            <person name="Lohr M."/>
            <person name="Goodson H.V."/>
            <person name="Jenkins J.W."/>
            <person name="Blaby-Haas C.E."/>
            <person name="Helliwell K.E."/>
            <person name="Chan C."/>
            <person name="Marriage T."/>
            <person name="Bhattacharya D."/>
            <person name="Klein A.S."/>
            <person name="Badis Y."/>
            <person name="Brodie J."/>
            <person name="Cao Y."/>
            <person name="Collen J."/>
            <person name="Dittami S.M."/>
            <person name="Gachon C.M."/>
            <person name="Green B.R."/>
            <person name="Karpowicz S."/>
            <person name="Kim J.W."/>
            <person name="Kudahl U."/>
            <person name="Lin S."/>
            <person name="Michel G."/>
            <person name="Mittag M."/>
            <person name="Olson B.J."/>
            <person name="Pangilinan J."/>
            <person name="Peng Y."/>
            <person name="Qiu H."/>
            <person name="Shu S."/>
            <person name="Singer J.T."/>
            <person name="Smith A.G."/>
            <person name="Sprecher B.N."/>
            <person name="Wagner V."/>
            <person name="Wang W."/>
            <person name="Wang Z.-Y."/>
            <person name="Yan J."/>
            <person name="Yarish C."/>
            <person name="Zoeuner-Riek S."/>
            <person name="Zhuang Y."/>
            <person name="Zou Y."/>
            <person name="Lindquist E.A."/>
            <person name="Grimwood J."/>
            <person name="Barry K."/>
            <person name="Rokhsar D.S."/>
            <person name="Schmutz J."/>
            <person name="Stiller J.W."/>
            <person name="Grossman A.R."/>
            <person name="Prochnik S.E."/>
        </authorList>
    </citation>
    <scope>NUCLEOTIDE SEQUENCE [LARGE SCALE GENOMIC DNA]</scope>
    <source>
        <strain evidence="1">4086291</strain>
    </source>
</reference>
<keyword evidence="2" id="KW-1185">Reference proteome</keyword>
<protein>
    <submittedName>
        <fullName evidence="1">Uncharacterized protein</fullName>
    </submittedName>
</protein>
<dbReference type="EMBL" id="KV918875">
    <property type="protein sequence ID" value="OSX76234.1"/>
    <property type="molecule type" value="Genomic_DNA"/>
</dbReference>
<proteinExistence type="predicted"/>
<dbReference type="Proteomes" id="UP000218209">
    <property type="component" value="Unassembled WGS sequence"/>
</dbReference>
<dbReference type="AlphaFoldDB" id="A0A1X6P5X1"/>
<evidence type="ECO:0000313" key="1">
    <source>
        <dbReference type="EMBL" id="OSX76234.1"/>
    </source>
</evidence>
<accession>A0A1X6P5X1</accession>
<evidence type="ECO:0000313" key="2">
    <source>
        <dbReference type="Proteomes" id="UP000218209"/>
    </source>
</evidence>
<organism evidence="1 2">
    <name type="scientific">Porphyra umbilicalis</name>
    <name type="common">Purple laver</name>
    <name type="synonym">Red alga</name>
    <dbReference type="NCBI Taxonomy" id="2786"/>
    <lineage>
        <taxon>Eukaryota</taxon>
        <taxon>Rhodophyta</taxon>
        <taxon>Bangiophyceae</taxon>
        <taxon>Bangiales</taxon>
        <taxon>Bangiaceae</taxon>
        <taxon>Porphyra</taxon>
    </lineage>
</organism>
<name>A0A1X6P5X1_PORUM</name>
<sequence>MVLLEAQRAMHDPCFVLPRLYRRAVRSKHKFIVCKHCTNWTFIADAGTLFKAAPRSTKIV</sequence>